<accession>A0AAN9P6M6</accession>
<comment type="caution">
    <text evidence="2">The sequence shown here is derived from an EMBL/GenBank/DDBJ whole genome shotgun (WGS) entry which is preliminary data.</text>
</comment>
<name>A0AAN9P6M6_CROPI</name>
<evidence type="ECO:0000313" key="3">
    <source>
        <dbReference type="Proteomes" id="UP001372338"/>
    </source>
</evidence>
<proteinExistence type="predicted"/>
<gene>
    <name evidence="2" type="ORF">RIF29_00661</name>
</gene>
<keyword evidence="3" id="KW-1185">Reference proteome</keyword>
<evidence type="ECO:0000256" key="1">
    <source>
        <dbReference type="SAM" id="MobiDB-lite"/>
    </source>
</evidence>
<protein>
    <submittedName>
        <fullName evidence="2">Uncharacterized protein</fullName>
    </submittedName>
</protein>
<dbReference type="AlphaFoldDB" id="A0AAN9P6M6"/>
<feature type="region of interest" description="Disordered" evidence="1">
    <location>
        <begin position="1"/>
        <end position="21"/>
    </location>
</feature>
<feature type="region of interest" description="Disordered" evidence="1">
    <location>
        <begin position="150"/>
        <end position="183"/>
    </location>
</feature>
<dbReference type="Proteomes" id="UP001372338">
    <property type="component" value="Unassembled WGS sequence"/>
</dbReference>
<organism evidence="2 3">
    <name type="scientific">Crotalaria pallida</name>
    <name type="common">Smooth rattlebox</name>
    <name type="synonym">Crotalaria striata</name>
    <dbReference type="NCBI Taxonomy" id="3830"/>
    <lineage>
        <taxon>Eukaryota</taxon>
        <taxon>Viridiplantae</taxon>
        <taxon>Streptophyta</taxon>
        <taxon>Embryophyta</taxon>
        <taxon>Tracheophyta</taxon>
        <taxon>Spermatophyta</taxon>
        <taxon>Magnoliopsida</taxon>
        <taxon>eudicotyledons</taxon>
        <taxon>Gunneridae</taxon>
        <taxon>Pentapetalae</taxon>
        <taxon>rosids</taxon>
        <taxon>fabids</taxon>
        <taxon>Fabales</taxon>
        <taxon>Fabaceae</taxon>
        <taxon>Papilionoideae</taxon>
        <taxon>50 kb inversion clade</taxon>
        <taxon>genistoids sensu lato</taxon>
        <taxon>core genistoids</taxon>
        <taxon>Crotalarieae</taxon>
        <taxon>Crotalaria</taxon>
    </lineage>
</organism>
<reference evidence="2 3" key="1">
    <citation type="submission" date="2024-01" db="EMBL/GenBank/DDBJ databases">
        <title>The genomes of 5 underutilized Papilionoideae crops provide insights into root nodulation and disease resistanc.</title>
        <authorList>
            <person name="Yuan L."/>
        </authorList>
    </citation>
    <scope>NUCLEOTIDE SEQUENCE [LARGE SCALE GENOMIC DNA]</scope>
    <source>
        <strain evidence="2">ZHUSHIDOU_FW_LH</strain>
        <tissue evidence="2">Leaf</tissue>
    </source>
</reference>
<dbReference type="EMBL" id="JAYWIO010000001">
    <property type="protein sequence ID" value="KAK7287388.1"/>
    <property type="molecule type" value="Genomic_DNA"/>
</dbReference>
<evidence type="ECO:0000313" key="2">
    <source>
        <dbReference type="EMBL" id="KAK7287388.1"/>
    </source>
</evidence>
<sequence length="183" mass="20126">MARKRERPPKTPNTPKTIPINHDISASELSNDVTGEDGLVLDAEDLAEIDNLSPKKALAWIEKLDVLRLKVKERADMNTQSEGVSPDPSPVSSERVLETPNPIAPTEKEIDDVVGALKTKDAIEKETIPPENVARAKEEAIAVLADAVRDNKDKEIESPASAKQKTPIPEQNEIQNHANEEEF</sequence>
<feature type="region of interest" description="Disordered" evidence="1">
    <location>
        <begin position="75"/>
        <end position="107"/>
    </location>
</feature>